<feature type="domain" description="Caspase family p20" evidence="5">
    <location>
        <begin position="258"/>
        <end position="354"/>
    </location>
</feature>
<evidence type="ECO:0000259" key="5">
    <source>
        <dbReference type="PROSITE" id="PS50208"/>
    </source>
</evidence>
<dbReference type="FunFam" id="1.10.533.10:FF:000016">
    <property type="entry name" value="CASP8 and FADD-like apoptosis regulator"/>
    <property type="match status" value="1"/>
</dbReference>
<dbReference type="PROSITE" id="PS50208">
    <property type="entry name" value="CASPASE_P20"/>
    <property type="match status" value="1"/>
</dbReference>
<dbReference type="GO" id="GO:0042981">
    <property type="term" value="P:regulation of apoptotic process"/>
    <property type="evidence" value="ECO:0007669"/>
    <property type="project" value="InterPro"/>
</dbReference>
<dbReference type="PROSITE" id="PS50168">
    <property type="entry name" value="DED"/>
    <property type="match status" value="2"/>
</dbReference>
<dbReference type="GO" id="GO:0006915">
    <property type="term" value="P:apoptotic process"/>
    <property type="evidence" value="ECO:0007669"/>
    <property type="project" value="UniProtKB-KW"/>
</dbReference>
<dbReference type="GO" id="GO:0004197">
    <property type="term" value="F:cysteine-type endopeptidase activity"/>
    <property type="evidence" value="ECO:0007669"/>
    <property type="project" value="InterPro"/>
</dbReference>
<dbReference type="InterPro" id="IPR001875">
    <property type="entry name" value="DED_dom"/>
</dbReference>
<dbReference type="InterPro" id="IPR001309">
    <property type="entry name" value="Pept_C14_p20"/>
</dbReference>
<sequence>MFGDIISQITDELSTDECKRLFYLCGALHTDTCSTDLRTVLHSVLCRMTHTDHVFLTELMLRIKRYDLLRDVLSTSKGTVEGMLENRGVVSEYRVLMADVSEDMDTHDLKSLTFLLKDTLPKQKMQNIQSFLDIVVELEKVEQLSSDKTDGIEHLMRSIHRADLAKKIRHYQQKVLNKKRETSPAVKQQLNTPASVKRSLEVSSSVSCNTTRQVHKLCDKRTAVRKEAPGVCSQQIEVYSMQTDPRGVCLIIDCIGTDTDALEKTFTRLHFHVMKHKLLSARDVVSVLMDVARQRDLYSSCAFICCMISPSRRSSHLLDTDRHGPGLNLDTIRHLFTADSCPGLAGKPKLFFIQTYDVPEPHRCVGFRGHEDGELETDGPAMFCRARSIPTDADIFWSHCCSQEKQLKTPEHQSVYLNALTSALHDGHIRRTHLLDVHTAVNREVFQHNSKFPGSSVLNLKHTLRKNIYL</sequence>
<comment type="similarity">
    <text evidence="1">Belongs to the peptidase C14A family.</text>
</comment>
<dbReference type="Pfam" id="PF00656">
    <property type="entry name" value="Peptidase_C14"/>
    <property type="match status" value="1"/>
</dbReference>
<keyword evidence="7" id="KW-1185">Reference proteome</keyword>
<dbReference type="SUPFAM" id="SSF47986">
    <property type="entry name" value="DEATH domain"/>
    <property type="match status" value="2"/>
</dbReference>
<dbReference type="GO" id="GO:0006508">
    <property type="term" value="P:proteolysis"/>
    <property type="evidence" value="ECO:0007669"/>
    <property type="project" value="InterPro"/>
</dbReference>
<feature type="domain" description="DED" evidence="4">
    <location>
        <begin position="92"/>
        <end position="170"/>
    </location>
</feature>
<dbReference type="InterPro" id="IPR011029">
    <property type="entry name" value="DEATH-like_dom_sf"/>
</dbReference>
<dbReference type="EMBL" id="SOYY01000010">
    <property type="protein sequence ID" value="KAA0716195.1"/>
    <property type="molecule type" value="Genomic_DNA"/>
</dbReference>
<evidence type="ECO:0000256" key="3">
    <source>
        <dbReference type="ARBA" id="ARBA00022737"/>
    </source>
</evidence>
<organism evidence="6 7">
    <name type="scientific">Triplophysa tibetana</name>
    <dbReference type="NCBI Taxonomy" id="1572043"/>
    <lineage>
        <taxon>Eukaryota</taxon>
        <taxon>Metazoa</taxon>
        <taxon>Chordata</taxon>
        <taxon>Craniata</taxon>
        <taxon>Vertebrata</taxon>
        <taxon>Euteleostomi</taxon>
        <taxon>Actinopterygii</taxon>
        <taxon>Neopterygii</taxon>
        <taxon>Teleostei</taxon>
        <taxon>Ostariophysi</taxon>
        <taxon>Cypriniformes</taxon>
        <taxon>Nemacheilidae</taxon>
        <taxon>Triplophysa</taxon>
    </lineage>
</organism>
<evidence type="ECO:0000313" key="6">
    <source>
        <dbReference type="EMBL" id="KAA0716195.1"/>
    </source>
</evidence>
<dbReference type="AlphaFoldDB" id="A0A5A9P3H6"/>
<dbReference type="PANTHER" id="PTHR48169:SF3">
    <property type="entry name" value="CASP8 AND FADD LIKE APOPTOSIS REGULATOR"/>
    <property type="match status" value="1"/>
</dbReference>
<accession>A0A5A9P3H6</accession>
<evidence type="ECO:0000256" key="2">
    <source>
        <dbReference type="ARBA" id="ARBA00022703"/>
    </source>
</evidence>
<evidence type="ECO:0000256" key="1">
    <source>
        <dbReference type="ARBA" id="ARBA00010134"/>
    </source>
</evidence>
<dbReference type="Gene3D" id="1.10.533.10">
    <property type="entry name" value="Death Domain, Fas"/>
    <property type="match status" value="2"/>
</dbReference>
<dbReference type="Pfam" id="PF01335">
    <property type="entry name" value="DED"/>
    <property type="match status" value="1"/>
</dbReference>
<protein>
    <submittedName>
        <fullName evidence="6">CASP8 and FADD-like apoptosis regulator</fullName>
    </submittedName>
</protein>
<proteinExistence type="inferred from homology"/>
<dbReference type="InterPro" id="IPR015917">
    <property type="entry name" value="Pept_C14A"/>
</dbReference>
<dbReference type="InterPro" id="IPR029030">
    <property type="entry name" value="Caspase-like_dom_sf"/>
</dbReference>
<name>A0A5A9P3H6_9TELE</name>
<evidence type="ECO:0000313" key="7">
    <source>
        <dbReference type="Proteomes" id="UP000324632"/>
    </source>
</evidence>
<evidence type="ECO:0000259" key="4">
    <source>
        <dbReference type="PROSITE" id="PS50168"/>
    </source>
</evidence>
<feature type="domain" description="DED" evidence="4">
    <location>
        <begin position="1"/>
        <end position="74"/>
    </location>
</feature>
<dbReference type="Gene3D" id="3.40.50.1460">
    <property type="match status" value="2"/>
</dbReference>
<comment type="caution">
    <text evidence="6">The sequence shown here is derived from an EMBL/GenBank/DDBJ whole genome shotgun (WGS) entry which is preliminary data.</text>
</comment>
<dbReference type="SMART" id="SM00115">
    <property type="entry name" value="CASc"/>
    <property type="match status" value="1"/>
</dbReference>
<reference evidence="6 7" key="1">
    <citation type="journal article" date="2019" name="Mol. Ecol. Resour.">
        <title>Chromosome-level genome assembly of Triplophysa tibetana, a fish adapted to the harsh high-altitude environment of the Tibetan Plateau.</title>
        <authorList>
            <person name="Yang X."/>
            <person name="Liu H."/>
            <person name="Ma Z."/>
            <person name="Zou Y."/>
            <person name="Zou M."/>
            <person name="Mao Y."/>
            <person name="Li X."/>
            <person name="Wang H."/>
            <person name="Chen T."/>
            <person name="Wang W."/>
            <person name="Yang R."/>
        </authorList>
    </citation>
    <scope>NUCLEOTIDE SEQUENCE [LARGE SCALE GENOMIC DNA]</scope>
    <source>
        <strain evidence="6">TTIB1903HZAU</strain>
        <tissue evidence="6">Muscle</tissue>
    </source>
</reference>
<dbReference type="SMART" id="SM00031">
    <property type="entry name" value="DED"/>
    <property type="match status" value="2"/>
</dbReference>
<dbReference type="PANTHER" id="PTHR48169">
    <property type="entry name" value="DED DOMAIN-CONTAINING PROTEIN"/>
    <property type="match status" value="1"/>
</dbReference>
<dbReference type="GO" id="GO:0005737">
    <property type="term" value="C:cytoplasm"/>
    <property type="evidence" value="ECO:0007669"/>
    <property type="project" value="UniProtKB-ARBA"/>
</dbReference>
<keyword evidence="3" id="KW-0677">Repeat</keyword>
<gene>
    <name evidence="6" type="ORF">E1301_Tti024124</name>
</gene>
<dbReference type="Proteomes" id="UP000324632">
    <property type="component" value="Chromosome 10"/>
</dbReference>
<keyword evidence="2" id="KW-0053">Apoptosis</keyword>
<dbReference type="InterPro" id="IPR011600">
    <property type="entry name" value="Pept_C14_caspase"/>
</dbReference>
<dbReference type="SUPFAM" id="SSF52129">
    <property type="entry name" value="Caspase-like"/>
    <property type="match status" value="1"/>
</dbReference>